<dbReference type="InterPro" id="IPR042086">
    <property type="entry name" value="MeTrfase_capping"/>
</dbReference>
<keyword evidence="1" id="KW-0479">Metal-binding</keyword>
<dbReference type="PANTHER" id="PTHR31009">
    <property type="entry name" value="S-ADENOSYL-L-METHIONINE:CARBOXYL METHYLTRANSFERASE FAMILY PROTEIN"/>
    <property type="match status" value="1"/>
</dbReference>
<evidence type="ECO:0000256" key="2">
    <source>
        <dbReference type="ARBA" id="ARBA00022842"/>
    </source>
</evidence>
<gene>
    <name evidence="4" type="ORF">R1sor_013760</name>
</gene>
<feature type="compositionally biased region" description="Polar residues" evidence="3">
    <location>
        <begin position="1"/>
        <end position="12"/>
    </location>
</feature>
<dbReference type="EMBL" id="JBJQOH010000004">
    <property type="protein sequence ID" value="KAL3687451.1"/>
    <property type="molecule type" value="Genomic_DNA"/>
</dbReference>
<feature type="region of interest" description="Disordered" evidence="3">
    <location>
        <begin position="1"/>
        <end position="32"/>
    </location>
</feature>
<comment type="caution">
    <text evidence="4">The sequence shown here is derived from an EMBL/GenBank/DDBJ whole genome shotgun (WGS) entry which is preliminary data.</text>
</comment>
<accession>A0ABD3H9F7</accession>
<proteinExistence type="predicted"/>
<sequence length="382" mass="43128">MDVSTTSSNSAPNAPGFLRMGQGEGEHSYAKNSHFQSRLNRSVLPFFLDLIQTMALPNSGEVLRIADIGCSSGPNTICNVEAIIKQVKERYQAEGSELPEVQVFFQDLPSNDFNTLFKHVFSEANDIMKSPKNYMVAAVPGSFCHRLFPKATISAVLSTLALHWLVKIPAAVRDPQSPTYNGGHIDLHDSSLATVQAFADQAELEFDSFLAARADEVVHGGVVFLTFLVRQSEFYPNSGDPNRSHDEVWSQLVLEGSVSRELRDDFNMPYYVRTTEEVQKSLKKFSSVFEVQKQEVVSLDYKKLVDEHPDIEEFTRIQSKFIRAYSEEIYESHFGKAATSIFFERFEQALYERVSRMRSGQARPEDAVTVQTWMLALGLRRI</sequence>
<evidence type="ECO:0000256" key="3">
    <source>
        <dbReference type="SAM" id="MobiDB-lite"/>
    </source>
</evidence>
<protein>
    <submittedName>
        <fullName evidence="4">Uncharacterized protein</fullName>
    </submittedName>
</protein>
<reference evidence="4 5" key="1">
    <citation type="submission" date="2024-09" db="EMBL/GenBank/DDBJ databases">
        <title>Chromosome-scale assembly of Riccia sorocarpa.</title>
        <authorList>
            <person name="Paukszto L."/>
        </authorList>
    </citation>
    <scope>NUCLEOTIDE SEQUENCE [LARGE SCALE GENOMIC DNA]</scope>
    <source>
        <strain evidence="4">LP-2024</strain>
        <tissue evidence="4">Aerial parts of the thallus</tissue>
    </source>
</reference>
<dbReference type="InterPro" id="IPR029063">
    <property type="entry name" value="SAM-dependent_MTases_sf"/>
</dbReference>
<name>A0ABD3H9F7_9MARC</name>
<keyword evidence="2" id="KW-0460">Magnesium</keyword>
<dbReference type="AlphaFoldDB" id="A0ABD3H9F7"/>
<evidence type="ECO:0000313" key="5">
    <source>
        <dbReference type="Proteomes" id="UP001633002"/>
    </source>
</evidence>
<dbReference type="GO" id="GO:0046872">
    <property type="term" value="F:metal ion binding"/>
    <property type="evidence" value="ECO:0007669"/>
    <property type="project" value="UniProtKB-KW"/>
</dbReference>
<evidence type="ECO:0000313" key="4">
    <source>
        <dbReference type="EMBL" id="KAL3687451.1"/>
    </source>
</evidence>
<evidence type="ECO:0000256" key="1">
    <source>
        <dbReference type="ARBA" id="ARBA00022723"/>
    </source>
</evidence>
<dbReference type="Gene3D" id="1.10.1200.270">
    <property type="entry name" value="Methyltransferase, alpha-helical capping domain"/>
    <property type="match status" value="1"/>
</dbReference>
<dbReference type="Gene3D" id="3.40.50.150">
    <property type="entry name" value="Vaccinia Virus protein VP39"/>
    <property type="match status" value="1"/>
</dbReference>
<organism evidence="4 5">
    <name type="scientific">Riccia sorocarpa</name>
    <dbReference type="NCBI Taxonomy" id="122646"/>
    <lineage>
        <taxon>Eukaryota</taxon>
        <taxon>Viridiplantae</taxon>
        <taxon>Streptophyta</taxon>
        <taxon>Embryophyta</taxon>
        <taxon>Marchantiophyta</taxon>
        <taxon>Marchantiopsida</taxon>
        <taxon>Marchantiidae</taxon>
        <taxon>Marchantiales</taxon>
        <taxon>Ricciaceae</taxon>
        <taxon>Riccia</taxon>
    </lineage>
</organism>
<dbReference type="Proteomes" id="UP001633002">
    <property type="component" value="Unassembled WGS sequence"/>
</dbReference>
<keyword evidence="5" id="KW-1185">Reference proteome</keyword>
<dbReference type="Pfam" id="PF03492">
    <property type="entry name" value="Methyltransf_7"/>
    <property type="match status" value="1"/>
</dbReference>
<dbReference type="SUPFAM" id="SSF53335">
    <property type="entry name" value="S-adenosyl-L-methionine-dependent methyltransferases"/>
    <property type="match status" value="1"/>
</dbReference>
<dbReference type="InterPro" id="IPR005299">
    <property type="entry name" value="MeTrfase_7"/>
</dbReference>